<dbReference type="VEuPathDB" id="FungiDB:FOXG_16787"/>
<dbReference type="SUPFAM" id="SSF53335">
    <property type="entry name" value="S-adenosyl-L-methionine-dependent methyltransferases"/>
    <property type="match status" value="1"/>
</dbReference>
<evidence type="ECO:0000256" key="2">
    <source>
        <dbReference type="SAM" id="MobiDB-lite"/>
    </source>
</evidence>
<accession>A0A0J9WVH2</accession>
<dbReference type="InterPro" id="IPR029063">
    <property type="entry name" value="SAM-dependent_MTases_sf"/>
</dbReference>
<dbReference type="PANTHER" id="PTHR43591:SF10">
    <property type="entry name" value="ABC TRANSMEMBRANE TYPE-1 DOMAIN-CONTAINING PROTEIN-RELATED"/>
    <property type="match status" value="1"/>
</dbReference>
<name>A0A0J9WVH2_FUSO4</name>
<reference evidence="3" key="1">
    <citation type="submission" date="2007-04" db="EMBL/GenBank/DDBJ databases">
        <authorList>
            <consortium name="The Broad Institute Genome Sequencing Platform"/>
            <person name="Birren B."/>
            <person name="Lander E."/>
            <person name="Galagan J."/>
            <person name="Nusbaum C."/>
            <person name="Devon K."/>
            <person name="Ma L.-J."/>
            <person name="Jaffe D."/>
            <person name="Butler J."/>
            <person name="Alvarez P."/>
            <person name="Gnerre S."/>
            <person name="Grabherr M."/>
            <person name="Kleber M."/>
            <person name="Mauceli E."/>
            <person name="Brockman W."/>
            <person name="MacCallum I.A."/>
            <person name="Young S."/>
            <person name="LaButti K."/>
            <person name="DeCaprio D."/>
            <person name="Crawford M."/>
            <person name="Koehrsen M."/>
            <person name="Engels R."/>
            <person name="Montgomery P."/>
            <person name="Pearson M."/>
            <person name="Howarth C."/>
            <person name="Larson L."/>
            <person name="White J."/>
            <person name="O'Leary S."/>
            <person name="Kodira C."/>
            <person name="Zeng Q."/>
            <person name="Yandava C."/>
            <person name="Alvarado L."/>
            <person name="Kistler C."/>
            <person name="Shim W.-B."/>
            <person name="Kang S."/>
            <person name="Woloshuk C."/>
        </authorList>
    </citation>
    <scope>NUCLEOTIDE SEQUENCE</scope>
    <source>
        <strain evidence="3">4287</strain>
    </source>
</reference>
<dbReference type="Gene3D" id="3.40.50.150">
    <property type="entry name" value="Vaccinia Virus protein VP39"/>
    <property type="match status" value="1"/>
</dbReference>
<dbReference type="Pfam" id="PF13489">
    <property type="entry name" value="Methyltransf_23"/>
    <property type="match status" value="1"/>
</dbReference>
<reference evidence="3" key="2">
    <citation type="journal article" date="2010" name="Nature">
        <title>Comparative genomics reveals mobile pathogenicity chromosomes in Fusarium.</title>
        <authorList>
            <person name="Ma L.J."/>
            <person name="van der Does H.C."/>
            <person name="Borkovich K.A."/>
            <person name="Coleman J.J."/>
            <person name="Daboussi M.J."/>
            <person name="Di Pietro A."/>
            <person name="Dufresne M."/>
            <person name="Freitag M."/>
            <person name="Grabherr M."/>
            <person name="Henrissat B."/>
            <person name="Houterman P.M."/>
            <person name="Kang S."/>
            <person name="Shim W.B."/>
            <person name="Woloshuk C."/>
            <person name="Xie X."/>
            <person name="Xu J.R."/>
            <person name="Antoniw J."/>
            <person name="Baker S.E."/>
            <person name="Bluhm B.H."/>
            <person name="Breakspear A."/>
            <person name="Brown D.W."/>
            <person name="Butchko R.A."/>
            <person name="Chapman S."/>
            <person name="Coulson R."/>
            <person name="Coutinho P.M."/>
            <person name="Danchin E.G."/>
            <person name="Diener A."/>
            <person name="Gale L.R."/>
            <person name="Gardiner D.M."/>
            <person name="Goff S."/>
            <person name="Hammond-Kosack K.E."/>
            <person name="Hilburn K."/>
            <person name="Hua-Van A."/>
            <person name="Jonkers W."/>
            <person name="Kazan K."/>
            <person name="Kodira C.D."/>
            <person name="Koehrsen M."/>
            <person name="Kumar L."/>
            <person name="Lee Y.H."/>
            <person name="Li L."/>
            <person name="Manners J.M."/>
            <person name="Miranda-Saavedra D."/>
            <person name="Mukherjee M."/>
            <person name="Park G."/>
            <person name="Park J."/>
            <person name="Park S.Y."/>
            <person name="Proctor R.H."/>
            <person name="Regev A."/>
            <person name="Ruiz-Roldan M.C."/>
            <person name="Sain D."/>
            <person name="Sakthikumar S."/>
            <person name="Sykes S."/>
            <person name="Schwartz D.C."/>
            <person name="Turgeon B.G."/>
            <person name="Wapinski I."/>
            <person name="Yoder O."/>
            <person name="Young S."/>
            <person name="Zeng Q."/>
            <person name="Zhou S."/>
            <person name="Galagan J."/>
            <person name="Cuomo C.A."/>
            <person name="Kistler H.C."/>
            <person name="Rep M."/>
        </authorList>
    </citation>
    <scope>NUCLEOTIDE SEQUENCE [LARGE SCALE GENOMIC DNA]</scope>
    <source>
        <strain evidence="3">4287</strain>
    </source>
</reference>
<evidence type="ECO:0000313" key="3">
    <source>
        <dbReference type="EMBL" id="KNB19527.1"/>
    </source>
</evidence>
<evidence type="ECO:0000313" key="4">
    <source>
        <dbReference type="Proteomes" id="UP000009097"/>
    </source>
</evidence>
<dbReference type="GO" id="GO:0008168">
    <property type="term" value="F:methyltransferase activity"/>
    <property type="evidence" value="ECO:0007669"/>
    <property type="project" value="TreeGrafter"/>
</dbReference>
<dbReference type="KEGG" id="fox:FOXG_16787"/>
<dbReference type="OrthoDB" id="2013972at2759"/>
<gene>
    <name evidence="3" type="ORF">FOXG_16787</name>
</gene>
<organism evidence="3 4">
    <name type="scientific">Fusarium oxysporum f. sp. lycopersici (strain 4287 / CBS 123668 / FGSC 9935 / NRRL 34936)</name>
    <name type="common">Fusarium vascular wilt of tomato</name>
    <dbReference type="NCBI Taxonomy" id="426428"/>
    <lineage>
        <taxon>Eukaryota</taxon>
        <taxon>Fungi</taxon>
        <taxon>Dikarya</taxon>
        <taxon>Ascomycota</taxon>
        <taxon>Pezizomycotina</taxon>
        <taxon>Sordariomycetes</taxon>
        <taxon>Hypocreomycetidae</taxon>
        <taxon>Hypocreales</taxon>
        <taxon>Nectriaceae</taxon>
        <taxon>Fusarium</taxon>
        <taxon>Fusarium oxysporum species complex</taxon>
    </lineage>
</organism>
<dbReference type="AlphaFoldDB" id="A0A0J9WVH2"/>
<dbReference type="Proteomes" id="UP000009097">
    <property type="component" value="Unassembled WGS sequence"/>
</dbReference>
<dbReference type="GeneID" id="28957612"/>
<evidence type="ECO:0000256" key="1">
    <source>
        <dbReference type="ARBA" id="ARBA00038158"/>
    </source>
</evidence>
<protein>
    <recommendedName>
        <fullName evidence="5">Secondary metabolism regulator LAE1</fullName>
    </recommendedName>
</protein>
<dbReference type="CDD" id="cd02440">
    <property type="entry name" value="AdoMet_MTases"/>
    <property type="match status" value="1"/>
</dbReference>
<dbReference type="PANTHER" id="PTHR43591">
    <property type="entry name" value="METHYLTRANSFERASE"/>
    <property type="match status" value="1"/>
</dbReference>
<dbReference type="RefSeq" id="XP_018257572.1">
    <property type="nucleotide sequence ID" value="XM_018396797.1"/>
</dbReference>
<comment type="similarity">
    <text evidence="1">Belongs to the methyltransferase superfamily. LaeA methyltransferase family.</text>
</comment>
<feature type="region of interest" description="Disordered" evidence="2">
    <location>
        <begin position="1"/>
        <end position="40"/>
    </location>
</feature>
<evidence type="ECO:0008006" key="5">
    <source>
        <dbReference type="Google" id="ProtNLM"/>
    </source>
</evidence>
<dbReference type="EMBL" id="DS231733">
    <property type="protein sequence ID" value="KNB19527.1"/>
    <property type="molecule type" value="Genomic_DNA"/>
</dbReference>
<proteinExistence type="inferred from homology"/>
<sequence>MTGISPSNPPQSPVHEAAEAATNTAPVEVDTRPVNDSDSTLSSEISTYTASLTSSVLNYPTEFGRQYHAYNADSYNFPNDEAERERLDLTHLLITKGIGNRLFLAPVDLNRSARVLDIGTGTGIWAICVGEEYPSAEIIGNDLSAIQPTWVPPNVKFEVDDVEQPWVHDKFDYIFSRYMSTSILDWPKLVENVFEHLHPGGWAEFQDFDLLYYSEDGSITDDHHLLKWMKLFIDTARTKLNREPCPGPRLEGWIRHAGFTNVVHRKFRLPLGSWPKDPQLKDIGMCNIAQLLEGLEAFSLKIFCGVLGMPTDEVLVMLAQIRQDRMLASTTLCLISMLYMARNHNFQLSLDGSDRIPPLLLMSQATNPFQQV</sequence>